<dbReference type="GO" id="GO:0020037">
    <property type="term" value="F:heme binding"/>
    <property type="evidence" value="ECO:0007669"/>
    <property type="project" value="InterPro"/>
</dbReference>
<keyword evidence="3 6" id="KW-0560">Oxidoreductase</keyword>
<feature type="transmembrane region" description="Helical" evidence="7">
    <location>
        <begin position="33"/>
        <end position="53"/>
    </location>
</feature>
<feature type="binding site" description="axial binding residue" evidence="5">
    <location>
        <position position="497"/>
    </location>
    <ligand>
        <name>heme</name>
        <dbReference type="ChEBI" id="CHEBI:30413"/>
    </ligand>
    <ligandPart>
        <name>Fe</name>
        <dbReference type="ChEBI" id="CHEBI:18248"/>
    </ligandPart>
</feature>
<keyword evidence="5 6" id="KW-0349">Heme</keyword>
<keyword evidence="7" id="KW-1133">Transmembrane helix</keyword>
<dbReference type="InterPro" id="IPR036396">
    <property type="entry name" value="Cyt_P450_sf"/>
</dbReference>
<evidence type="ECO:0000256" key="1">
    <source>
        <dbReference type="ARBA" id="ARBA00010617"/>
    </source>
</evidence>
<keyword evidence="6" id="KW-0503">Monooxygenase</keyword>
<dbReference type="Gene3D" id="1.10.630.10">
    <property type="entry name" value="Cytochrome P450"/>
    <property type="match status" value="1"/>
</dbReference>
<keyword evidence="7" id="KW-0812">Transmembrane</keyword>
<dbReference type="GO" id="GO:0004497">
    <property type="term" value="F:monooxygenase activity"/>
    <property type="evidence" value="ECO:0007669"/>
    <property type="project" value="UniProtKB-KW"/>
</dbReference>
<evidence type="ECO:0000313" key="9">
    <source>
        <dbReference type="Proteomes" id="UP000077202"/>
    </source>
</evidence>
<evidence type="ECO:0000256" key="7">
    <source>
        <dbReference type="SAM" id="Phobius"/>
    </source>
</evidence>
<evidence type="ECO:0000256" key="5">
    <source>
        <dbReference type="PIRSR" id="PIRSR602401-1"/>
    </source>
</evidence>
<organism evidence="8 9">
    <name type="scientific">Marchantia polymorpha subsp. ruderalis</name>
    <dbReference type="NCBI Taxonomy" id="1480154"/>
    <lineage>
        <taxon>Eukaryota</taxon>
        <taxon>Viridiplantae</taxon>
        <taxon>Streptophyta</taxon>
        <taxon>Embryophyta</taxon>
        <taxon>Marchantiophyta</taxon>
        <taxon>Marchantiopsida</taxon>
        <taxon>Marchantiidae</taxon>
        <taxon>Marchantiales</taxon>
        <taxon>Marchantiaceae</taxon>
        <taxon>Marchantia</taxon>
    </lineage>
</organism>
<comment type="caution">
    <text evidence="8">The sequence shown here is derived from an EMBL/GenBank/DDBJ whole genome shotgun (WGS) entry which is preliminary data.</text>
</comment>
<dbReference type="PROSITE" id="PS00086">
    <property type="entry name" value="CYTOCHROME_P450"/>
    <property type="match status" value="1"/>
</dbReference>
<dbReference type="InterPro" id="IPR001128">
    <property type="entry name" value="Cyt_P450"/>
</dbReference>
<evidence type="ECO:0000256" key="2">
    <source>
        <dbReference type="ARBA" id="ARBA00022723"/>
    </source>
</evidence>
<comment type="cofactor">
    <cofactor evidence="5">
        <name>heme</name>
        <dbReference type="ChEBI" id="CHEBI:30413"/>
    </cofactor>
</comment>
<evidence type="ECO:0000256" key="6">
    <source>
        <dbReference type="RuleBase" id="RU000461"/>
    </source>
</evidence>
<dbReference type="GO" id="GO:0016705">
    <property type="term" value="F:oxidoreductase activity, acting on paired donors, with incorporation or reduction of molecular oxygen"/>
    <property type="evidence" value="ECO:0007669"/>
    <property type="project" value="InterPro"/>
</dbReference>
<comment type="similarity">
    <text evidence="1 6">Belongs to the cytochrome P450 family.</text>
</comment>
<dbReference type="PANTHER" id="PTHR24296">
    <property type="entry name" value="CYTOCHROME P450"/>
    <property type="match status" value="1"/>
</dbReference>
<dbReference type="Pfam" id="PF00067">
    <property type="entry name" value="p450"/>
    <property type="match status" value="1"/>
</dbReference>
<evidence type="ECO:0000256" key="3">
    <source>
        <dbReference type="ARBA" id="ARBA00023002"/>
    </source>
</evidence>
<evidence type="ECO:0000313" key="8">
    <source>
        <dbReference type="EMBL" id="OAE26903.1"/>
    </source>
</evidence>
<gene>
    <name evidence="8" type="ORF">AXG93_4762s1130</name>
</gene>
<proteinExistence type="inferred from homology"/>
<dbReference type="EMBL" id="LVLJ01002053">
    <property type="protein sequence ID" value="OAE26903.1"/>
    <property type="molecule type" value="Genomic_DNA"/>
</dbReference>
<dbReference type="CDD" id="cd11064">
    <property type="entry name" value="CYP86A"/>
    <property type="match status" value="1"/>
</dbReference>
<dbReference type="PRINTS" id="PR00463">
    <property type="entry name" value="EP450I"/>
</dbReference>
<evidence type="ECO:0000256" key="4">
    <source>
        <dbReference type="ARBA" id="ARBA00023004"/>
    </source>
</evidence>
<dbReference type="Proteomes" id="UP000077202">
    <property type="component" value="Unassembled WGS sequence"/>
</dbReference>
<keyword evidence="2 5" id="KW-0479">Metal-binding</keyword>
<sequence>MGETMLNETASSGGGGFAIRSLDWASAFLQKEVGIALTATLLVGLYTLVAFWLKNRRPGQLTTWPLIGSLPTLTPQWPRLYEFITEQLEKNDVLWAGFAFGFEGVYIADPPSVEYILKTNFPNFPKGVGVQERMRELLGHGIFAADGLQWKNTRKVASLEFSSSILRDHSADVFKELSLTLTRIVSQYTDSKTPINMQDLFMRMTLDGTCKVGFGVELGCLSPSLPEVPFHSNFDLANELSFHRYIDPFWKVKKFFNKGDEKVLKKCVDAMDEFVYDVINRRRAELQAAQNDGPQASQEFLYVVIRPDLLTRFMTMTDKADEALSDKAIRDHVVNFIIAGRDTTAITLSWFIYRICLHPQVAEKIFQEVTALEEDENALDGDEEQSDDPIERFARVLSFYNVAKLKYLHCALTETLRLYPAVPLDGKIAEADDVLPNGAKVKKGTLVTYASYSMGRLEKVWGPDARMFKPERWLKDGSFHPESPFKFVSFHGGLRQCLGKESAYLQMKITAALLVRFFKFELVPNQDVRPRVMFVLAMAEGVKVIATRR</sequence>
<dbReference type="SUPFAM" id="SSF48264">
    <property type="entry name" value="Cytochrome P450"/>
    <property type="match status" value="1"/>
</dbReference>
<keyword evidence="9" id="KW-1185">Reference proteome</keyword>
<dbReference type="InterPro" id="IPR017972">
    <property type="entry name" value="Cyt_P450_CS"/>
</dbReference>
<accession>A0A176W2Q2</accession>
<dbReference type="GO" id="GO:0005506">
    <property type="term" value="F:iron ion binding"/>
    <property type="evidence" value="ECO:0007669"/>
    <property type="project" value="InterPro"/>
</dbReference>
<evidence type="ECO:0008006" key="10">
    <source>
        <dbReference type="Google" id="ProtNLM"/>
    </source>
</evidence>
<keyword evidence="4 5" id="KW-0408">Iron</keyword>
<name>A0A176W2Q2_MARPO</name>
<dbReference type="InterPro" id="IPR002401">
    <property type="entry name" value="Cyt_P450_E_grp-I"/>
</dbReference>
<dbReference type="GO" id="GO:0006629">
    <property type="term" value="P:lipid metabolic process"/>
    <property type="evidence" value="ECO:0007669"/>
    <property type="project" value="UniProtKB-ARBA"/>
</dbReference>
<keyword evidence="7" id="KW-0472">Membrane</keyword>
<reference evidence="8" key="1">
    <citation type="submission" date="2016-03" db="EMBL/GenBank/DDBJ databases">
        <title>Mechanisms controlling the formation of the plant cell surface in tip-growing cells are functionally conserved among land plants.</title>
        <authorList>
            <person name="Honkanen S."/>
            <person name="Jones V.A."/>
            <person name="Morieri G."/>
            <person name="Champion C."/>
            <person name="Hetherington A.J."/>
            <person name="Kelly S."/>
            <person name="Saint-Marcoux D."/>
            <person name="Proust H."/>
            <person name="Prescott H."/>
            <person name="Dolan L."/>
        </authorList>
    </citation>
    <scope>NUCLEOTIDE SEQUENCE [LARGE SCALE GENOMIC DNA]</scope>
    <source>
        <tissue evidence="8">Whole gametophyte</tissue>
    </source>
</reference>
<dbReference type="AlphaFoldDB" id="A0A176W2Q2"/>
<protein>
    <recommendedName>
        <fullName evidence="10">Cytochrome P450</fullName>
    </recommendedName>
</protein>
<dbReference type="PRINTS" id="PR00385">
    <property type="entry name" value="P450"/>
</dbReference>